<dbReference type="EMBL" id="CAJNOT010003940">
    <property type="protein sequence ID" value="CAF1407396.1"/>
    <property type="molecule type" value="Genomic_DNA"/>
</dbReference>
<evidence type="ECO:0000313" key="7">
    <source>
        <dbReference type="EMBL" id="CAF1407396.1"/>
    </source>
</evidence>
<organism evidence="8 12">
    <name type="scientific">Rotaria sordida</name>
    <dbReference type="NCBI Taxonomy" id="392033"/>
    <lineage>
        <taxon>Eukaryota</taxon>
        <taxon>Metazoa</taxon>
        <taxon>Spiralia</taxon>
        <taxon>Gnathifera</taxon>
        <taxon>Rotifera</taxon>
        <taxon>Eurotatoria</taxon>
        <taxon>Bdelloidea</taxon>
        <taxon>Philodinida</taxon>
        <taxon>Philodinidae</taxon>
        <taxon>Rotaria</taxon>
    </lineage>
</organism>
<keyword evidence="1" id="KW-0479">Metal-binding</keyword>
<evidence type="ECO:0000313" key="6">
    <source>
        <dbReference type="EMBL" id="CAF1223506.1"/>
    </source>
</evidence>
<dbReference type="Proteomes" id="UP000663889">
    <property type="component" value="Unassembled WGS sequence"/>
</dbReference>
<proteinExistence type="predicted"/>
<gene>
    <name evidence="10" type="ORF">FNK824_LOCUS35571</name>
    <name evidence="11" type="ORF">JBS370_LOCUS38035</name>
    <name evidence="9" type="ORF">OTI717_LOCUS33791</name>
    <name evidence="8" type="ORF">RFH988_LOCUS38235</name>
    <name evidence="6" type="ORF">SEV965_LOCUS22313</name>
    <name evidence="7" type="ORF">ZHD862_LOCUS33391</name>
</gene>
<dbReference type="EMBL" id="CAJNOU010001569">
    <property type="protein sequence ID" value="CAF1223506.1"/>
    <property type="molecule type" value="Genomic_DNA"/>
</dbReference>
<evidence type="ECO:0000256" key="3">
    <source>
        <dbReference type="ARBA" id="ARBA00022833"/>
    </source>
</evidence>
<dbReference type="Proteomes" id="UP000663823">
    <property type="component" value="Unassembled WGS sequence"/>
</dbReference>
<accession>A0A815SBS0</accession>
<dbReference type="InterPro" id="IPR007588">
    <property type="entry name" value="Znf_FLYWCH"/>
</dbReference>
<feature type="domain" description="FLYWCH-type" evidence="4">
    <location>
        <begin position="5"/>
        <end position="60"/>
    </location>
</feature>
<dbReference type="EMBL" id="CAJOAX010011429">
    <property type="protein sequence ID" value="CAF4093459.1"/>
    <property type="molecule type" value="Genomic_DNA"/>
</dbReference>
<dbReference type="EMBL" id="CAJOBE010015247">
    <property type="protein sequence ID" value="CAF4187604.1"/>
    <property type="molecule type" value="Genomic_DNA"/>
</dbReference>
<evidence type="ECO:0000313" key="9">
    <source>
        <dbReference type="EMBL" id="CAF4093459.1"/>
    </source>
</evidence>
<dbReference type="GO" id="GO:0008270">
    <property type="term" value="F:zinc ion binding"/>
    <property type="evidence" value="ECO:0007669"/>
    <property type="project" value="UniProtKB-KW"/>
</dbReference>
<protein>
    <recommendedName>
        <fullName evidence="13">MULE transposase domain-containing protein</fullName>
    </recommendedName>
</protein>
<dbReference type="Pfam" id="PF10551">
    <property type="entry name" value="MULE"/>
    <property type="match status" value="1"/>
</dbReference>
<dbReference type="AlphaFoldDB" id="A0A815SBS0"/>
<dbReference type="Pfam" id="PF04500">
    <property type="entry name" value="FLYWCH"/>
    <property type="match status" value="1"/>
</dbReference>
<dbReference type="InterPro" id="IPR018289">
    <property type="entry name" value="MULE_transposase_dom"/>
</dbReference>
<evidence type="ECO:0000313" key="10">
    <source>
        <dbReference type="EMBL" id="CAF4187604.1"/>
    </source>
</evidence>
<dbReference type="OrthoDB" id="90756at2759"/>
<reference evidence="8" key="1">
    <citation type="submission" date="2021-02" db="EMBL/GenBank/DDBJ databases">
        <authorList>
            <person name="Nowell W R."/>
        </authorList>
    </citation>
    <scope>NUCLEOTIDE SEQUENCE</scope>
</reference>
<dbReference type="Proteomes" id="UP000663882">
    <property type="component" value="Unassembled WGS sequence"/>
</dbReference>
<dbReference type="Proteomes" id="UP000663836">
    <property type="component" value="Unassembled WGS sequence"/>
</dbReference>
<dbReference type="EMBL" id="CAJNOO010008876">
    <property type="protein sequence ID" value="CAF1486848.1"/>
    <property type="molecule type" value="Genomic_DNA"/>
</dbReference>
<dbReference type="Proteomes" id="UP000663864">
    <property type="component" value="Unassembled WGS sequence"/>
</dbReference>
<feature type="domain" description="MULE transposase" evidence="5">
    <location>
        <begin position="179"/>
        <end position="275"/>
    </location>
</feature>
<evidence type="ECO:0000313" key="8">
    <source>
        <dbReference type="EMBL" id="CAF1486848.1"/>
    </source>
</evidence>
<keyword evidence="2" id="KW-0863">Zinc-finger</keyword>
<evidence type="ECO:0000313" key="11">
    <source>
        <dbReference type="EMBL" id="CAF4234629.1"/>
    </source>
</evidence>
<dbReference type="Proteomes" id="UP000663874">
    <property type="component" value="Unassembled WGS sequence"/>
</dbReference>
<sequence length="348" mass="40272">MLSIVESKRNKPTLLLDAFRYTRDKIFNTTIYWKCENRSCPGRAIQYGSNPPSIKKPHNHDGDEMKYKVEEFKMNLKRRIEDSPQPVKKIYREELISLYATAPQITPFTPMFHEMKTSLYTARNASYPPAPRTFDDVNIEGVWSKTLNGEQFVFNNSKHPIFGTLESLKQLSTSDNDHLFFDGTFKSCPNPFYQLYSVHSVNGELSTPKLYTLLPDKKGPTYISIFNIILNLCHMNNICLNPKFVTIDFEQAAINAIKLIFPNATIKGCNFHFNKCIYTKLQDLGFQSAFISNKSSDINEINIRNLYKKTCALAFMPPEEISKLWVMIMDEYQDIENIEGFYDYVTNT</sequence>
<dbReference type="EMBL" id="CAJOBD010019451">
    <property type="protein sequence ID" value="CAF4234629.1"/>
    <property type="molecule type" value="Genomic_DNA"/>
</dbReference>
<evidence type="ECO:0000256" key="2">
    <source>
        <dbReference type="ARBA" id="ARBA00022771"/>
    </source>
</evidence>
<comment type="caution">
    <text evidence="8">The sequence shown here is derived from an EMBL/GenBank/DDBJ whole genome shotgun (WGS) entry which is preliminary data.</text>
</comment>
<keyword evidence="3" id="KW-0862">Zinc</keyword>
<evidence type="ECO:0000259" key="5">
    <source>
        <dbReference type="Pfam" id="PF10551"/>
    </source>
</evidence>
<evidence type="ECO:0000313" key="12">
    <source>
        <dbReference type="Proteomes" id="UP000663882"/>
    </source>
</evidence>
<evidence type="ECO:0000259" key="4">
    <source>
        <dbReference type="Pfam" id="PF04500"/>
    </source>
</evidence>
<evidence type="ECO:0008006" key="13">
    <source>
        <dbReference type="Google" id="ProtNLM"/>
    </source>
</evidence>
<dbReference type="PANTHER" id="PTHR47160:SF10">
    <property type="entry name" value="MULE TRANSPOSASE DOMAIN-CONTAINING PROTEIN"/>
    <property type="match status" value="1"/>
</dbReference>
<evidence type="ECO:0000256" key="1">
    <source>
        <dbReference type="ARBA" id="ARBA00022723"/>
    </source>
</evidence>
<dbReference type="Gene3D" id="2.20.25.240">
    <property type="match status" value="1"/>
</dbReference>
<dbReference type="PANTHER" id="PTHR47160">
    <property type="entry name" value="PUTATIVE-RELATED"/>
    <property type="match status" value="1"/>
</dbReference>
<name>A0A815SBS0_9BILA</name>